<evidence type="ECO:0000313" key="2">
    <source>
        <dbReference type="Proteomes" id="UP000657918"/>
    </source>
</evidence>
<evidence type="ECO:0000313" key="1">
    <source>
        <dbReference type="EMBL" id="KAF9662822.1"/>
    </source>
</evidence>
<organism evidence="1 2">
    <name type="scientific">Salix dunnii</name>
    <dbReference type="NCBI Taxonomy" id="1413687"/>
    <lineage>
        <taxon>Eukaryota</taxon>
        <taxon>Viridiplantae</taxon>
        <taxon>Streptophyta</taxon>
        <taxon>Embryophyta</taxon>
        <taxon>Tracheophyta</taxon>
        <taxon>Spermatophyta</taxon>
        <taxon>Magnoliopsida</taxon>
        <taxon>eudicotyledons</taxon>
        <taxon>Gunneridae</taxon>
        <taxon>Pentapetalae</taxon>
        <taxon>rosids</taxon>
        <taxon>fabids</taxon>
        <taxon>Malpighiales</taxon>
        <taxon>Salicaceae</taxon>
        <taxon>Saliceae</taxon>
        <taxon>Salix</taxon>
    </lineage>
</organism>
<dbReference type="AlphaFoldDB" id="A0A835J1G0"/>
<reference evidence="1 2" key="1">
    <citation type="submission" date="2020-10" db="EMBL/GenBank/DDBJ databases">
        <title>Plant Genome Project.</title>
        <authorList>
            <person name="Zhang R.-G."/>
        </authorList>
    </citation>
    <scope>NUCLEOTIDE SEQUENCE [LARGE SCALE GENOMIC DNA]</scope>
    <source>
        <strain evidence="1">FAFU-HL-1</strain>
        <tissue evidence="1">Leaf</tissue>
    </source>
</reference>
<comment type="caution">
    <text evidence="1">The sequence shown here is derived from an EMBL/GenBank/DDBJ whole genome shotgun (WGS) entry which is preliminary data.</text>
</comment>
<keyword evidence="2" id="KW-1185">Reference proteome</keyword>
<dbReference type="Proteomes" id="UP000657918">
    <property type="component" value="Unassembled WGS sequence"/>
</dbReference>
<accession>A0A835J1G0</accession>
<sequence>MRSACVVGEKKAESKRPKLFSPNHLPRHRFSLANWSWQICEHSTDCCSRGCVVGEHMQVRLGVFCFLTTCWWRLREGLTVEIERFGDTAFKRTDEEDDGVECPYMLTRVGDADLVKKVDVRVVKLELEEAKAVEAEAAGDLEKCWWNLPDGDRERIAGPLEVLLEDPVAMAAILVVLVLFLRVCS</sequence>
<dbReference type="OrthoDB" id="802191at2759"/>
<name>A0A835J1G0_9ROSI</name>
<proteinExistence type="predicted"/>
<dbReference type="EMBL" id="JADGMS010000018">
    <property type="protein sequence ID" value="KAF9662822.1"/>
    <property type="molecule type" value="Genomic_DNA"/>
</dbReference>
<gene>
    <name evidence="1" type="ORF">SADUNF_Sadunf18G0094200</name>
</gene>
<protein>
    <submittedName>
        <fullName evidence="1">Uncharacterized protein</fullName>
    </submittedName>
</protein>